<organism evidence="2 3">
    <name type="scientific">Pedobacter chinensis</name>
    <dbReference type="NCBI Taxonomy" id="2282421"/>
    <lineage>
        <taxon>Bacteria</taxon>
        <taxon>Pseudomonadati</taxon>
        <taxon>Bacteroidota</taxon>
        <taxon>Sphingobacteriia</taxon>
        <taxon>Sphingobacteriales</taxon>
        <taxon>Sphingobacteriaceae</taxon>
        <taxon>Pedobacter</taxon>
    </lineage>
</organism>
<dbReference type="AlphaFoldDB" id="A0A369PR98"/>
<evidence type="ECO:0000313" key="2">
    <source>
        <dbReference type="EMBL" id="RDC55161.1"/>
    </source>
</evidence>
<sequence length="192" mass="22736">MYTEINKNVTRYVSFNEDELSIFNQLLKHRSIAKRKLMLRAGETCNFEGFVVKGCLRKYYLDENGNEVIIQFAVEDNWISDIASFADQQPGNLFIETLEESEILYLNHQAKEELLARVPRFERFYRKLVERNISVLHNRLHFSISKTAQEKYIDFLEHYPTIPQRVAQHYIASYLGMSAEFLSKVRKKMIKD</sequence>
<gene>
    <name evidence="2" type="ORF">DU508_18605</name>
</gene>
<dbReference type="CDD" id="cd00038">
    <property type="entry name" value="CAP_ED"/>
    <property type="match status" value="1"/>
</dbReference>
<dbReference type="RefSeq" id="WP_115404272.1">
    <property type="nucleotide sequence ID" value="NZ_QPKV01000008.1"/>
</dbReference>
<dbReference type="InterPro" id="IPR018490">
    <property type="entry name" value="cNMP-bd_dom_sf"/>
</dbReference>
<keyword evidence="3" id="KW-1185">Reference proteome</keyword>
<dbReference type="Gene3D" id="2.60.120.10">
    <property type="entry name" value="Jelly Rolls"/>
    <property type="match status" value="1"/>
</dbReference>
<reference evidence="2 3" key="1">
    <citation type="submission" date="2018-07" db="EMBL/GenBank/DDBJ databases">
        <title>Pedobacter sp. nov., isolated from soil.</title>
        <authorList>
            <person name="Zhou L.Y."/>
            <person name="Du Z.J."/>
        </authorList>
    </citation>
    <scope>NUCLEOTIDE SEQUENCE [LARGE SCALE GENOMIC DNA]</scope>
    <source>
        <strain evidence="2 3">JDX94</strain>
    </source>
</reference>
<dbReference type="Proteomes" id="UP000253961">
    <property type="component" value="Unassembled WGS sequence"/>
</dbReference>
<dbReference type="SUPFAM" id="SSF51206">
    <property type="entry name" value="cAMP-binding domain-like"/>
    <property type="match status" value="1"/>
</dbReference>
<protein>
    <submittedName>
        <fullName evidence="2">Crp/Fnr family transcriptional regulator</fullName>
    </submittedName>
</protein>
<name>A0A369PR98_9SPHI</name>
<dbReference type="Pfam" id="PF00027">
    <property type="entry name" value="cNMP_binding"/>
    <property type="match status" value="1"/>
</dbReference>
<evidence type="ECO:0000313" key="3">
    <source>
        <dbReference type="Proteomes" id="UP000253961"/>
    </source>
</evidence>
<dbReference type="OrthoDB" id="9152304at2"/>
<dbReference type="EMBL" id="QPKV01000008">
    <property type="protein sequence ID" value="RDC55161.1"/>
    <property type="molecule type" value="Genomic_DNA"/>
</dbReference>
<evidence type="ECO:0000259" key="1">
    <source>
        <dbReference type="Pfam" id="PF00027"/>
    </source>
</evidence>
<proteinExistence type="predicted"/>
<feature type="domain" description="Cyclic nucleotide-binding" evidence="1">
    <location>
        <begin position="30"/>
        <end position="117"/>
    </location>
</feature>
<comment type="caution">
    <text evidence="2">The sequence shown here is derived from an EMBL/GenBank/DDBJ whole genome shotgun (WGS) entry which is preliminary data.</text>
</comment>
<accession>A0A369PR98</accession>
<dbReference type="InterPro" id="IPR014710">
    <property type="entry name" value="RmlC-like_jellyroll"/>
</dbReference>
<dbReference type="InterPro" id="IPR000595">
    <property type="entry name" value="cNMP-bd_dom"/>
</dbReference>